<organism evidence="3 4">
    <name type="scientific">Mytilus galloprovincialis</name>
    <name type="common">Mediterranean mussel</name>
    <dbReference type="NCBI Taxonomy" id="29158"/>
    <lineage>
        <taxon>Eukaryota</taxon>
        <taxon>Metazoa</taxon>
        <taxon>Spiralia</taxon>
        <taxon>Lophotrochozoa</taxon>
        <taxon>Mollusca</taxon>
        <taxon>Bivalvia</taxon>
        <taxon>Autobranchia</taxon>
        <taxon>Pteriomorphia</taxon>
        <taxon>Mytilida</taxon>
        <taxon>Mytiloidea</taxon>
        <taxon>Mytilidae</taxon>
        <taxon>Mytilinae</taxon>
        <taxon>Mytilus</taxon>
    </lineage>
</organism>
<dbReference type="GO" id="GO:0006310">
    <property type="term" value="P:DNA recombination"/>
    <property type="evidence" value="ECO:0007669"/>
    <property type="project" value="UniProtKB-KW"/>
</dbReference>
<comment type="caution">
    <text evidence="3">The sequence shown here is derived from an EMBL/GenBank/DDBJ whole genome shotgun (WGS) entry which is preliminary data.</text>
</comment>
<proteinExistence type="inferred from homology"/>
<keyword evidence="1" id="KW-0067">ATP-binding</keyword>
<reference evidence="3" key="1">
    <citation type="submission" date="2018-11" db="EMBL/GenBank/DDBJ databases">
        <authorList>
            <person name="Alioto T."/>
            <person name="Alioto T."/>
        </authorList>
    </citation>
    <scope>NUCLEOTIDE SEQUENCE</scope>
</reference>
<dbReference type="GO" id="GO:0043139">
    <property type="term" value="F:5'-3' DNA helicase activity"/>
    <property type="evidence" value="ECO:0007669"/>
    <property type="project" value="UniProtKB-EC"/>
</dbReference>
<dbReference type="OrthoDB" id="6102502at2759"/>
<gene>
    <name evidence="3" type="ORF">MGAL_10B006388</name>
</gene>
<evidence type="ECO:0000313" key="4">
    <source>
        <dbReference type="Proteomes" id="UP000596742"/>
    </source>
</evidence>
<evidence type="ECO:0000259" key="2">
    <source>
        <dbReference type="Pfam" id="PF05970"/>
    </source>
</evidence>
<dbReference type="AlphaFoldDB" id="A0A8B6DV26"/>
<evidence type="ECO:0000256" key="1">
    <source>
        <dbReference type="RuleBase" id="RU363044"/>
    </source>
</evidence>
<dbReference type="PANTHER" id="PTHR47642">
    <property type="entry name" value="ATP-DEPENDENT DNA HELICASE"/>
    <property type="match status" value="1"/>
</dbReference>
<keyword evidence="1" id="KW-0234">DNA repair</keyword>
<dbReference type="Proteomes" id="UP000596742">
    <property type="component" value="Unassembled WGS sequence"/>
</dbReference>
<comment type="similarity">
    <text evidence="1">Belongs to the helicase family.</text>
</comment>
<dbReference type="GO" id="GO:0016787">
    <property type="term" value="F:hydrolase activity"/>
    <property type="evidence" value="ECO:0007669"/>
    <property type="project" value="UniProtKB-KW"/>
</dbReference>
<dbReference type="InterPro" id="IPR027417">
    <property type="entry name" value="P-loop_NTPase"/>
</dbReference>
<name>A0A8B6DV26_MYTGA</name>
<dbReference type="EC" id="5.6.2.3" evidence="1"/>
<dbReference type="InterPro" id="IPR010285">
    <property type="entry name" value="DNA_helicase_pif1-like_DEAD"/>
</dbReference>
<protein>
    <recommendedName>
        <fullName evidence="1">ATP-dependent DNA helicase</fullName>
        <ecNumber evidence="1">5.6.2.3</ecNumber>
    </recommendedName>
</protein>
<keyword evidence="1" id="KW-0347">Helicase</keyword>
<keyword evidence="1" id="KW-0227">DNA damage</keyword>
<dbReference type="Pfam" id="PF05970">
    <property type="entry name" value="PIF1"/>
    <property type="match status" value="1"/>
</dbReference>
<comment type="catalytic activity">
    <reaction evidence="1">
        <text>ATP + H2O = ADP + phosphate + H(+)</text>
        <dbReference type="Rhea" id="RHEA:13065"/>
        <dbReference type="ChEBI" id="CHEBI:15377"/>
        <dbReference type="ChEBI" id="CHEBI:15378"/>
        <dbReference type="ChEBI" id="CHEBI:30616"/>
        <dbReference type="ChEBI" id="CHEBI:43474"/>
        <dbReference type="ChEBI" id="CHEBI:456216"/>
        <dbReference type="EC" id="5.6.2.3"/>
    </reaction>
</comment>
<dbReference type="GO" id="GO:0005524">
    <property type="term" value="F:ATP binding"/>
    <property type="evidence" value="ECO:0007669"/>
    <property type="project" value="UniProtKB-KW"/>
</dbReference>
<keyword evidence="1" id="KW-0233">DNA recombination</keyword>
<keyword evidence="1" id="KW-0547">Nucleotide-binding</keyword>
<dbReference type="SUPFAM" id="SSF52540">
    <property type="entry name" value="P-loop containing nucleoside triphosphate hydrolases"/>
    <property type="match status" value="1"/>
</dbReference>
<dbReference type="EMBL" id="UYJE01004078">
    <property type="protein sequence ID" value="VDI24770.1"/>
    <property type="molecule type" value="Genomic_DNA"/>
</dbReference>
<feature type="domain" description="DNA helicase Pif1-like DEAD-box helicase" evidence="2">
    <location>
        <begin position="4"/>
        <end position="76"/>
    </location>
</feature>
<sequence length="76" mass="8845">MGTRQPFGGISIIAIGDMFQLKPVMDNWIFMPNSNDYGIIASNLWIYNFKLYELTIIMRQKDDAEFAQLLNRLREG</sequence>
<comment type="cofactor">
    <cofactor evidence="1">
        <name>Mg(2+)</name>
        <dbReference type="ChEBI" id="CHEBI:18420"/>
    </cofactor>
</comment>
<accession>A0A8B6DV26</accession>
<keyword evidence="4" id="KW-1185">Reference proteome</keyword>
<keyword evidence="1" id="KW-0378">Hydrolase</keyword>
<dbReference type="GO" id="GO:0000723">
    <property type="term" value="P:telomere maintenance"/>
    <property type="evidence" value="ECO:0007669"/>
    <property type="project" value="InterPro"/>
</dbReference>
<dbReference type="GO" id="GO:0006281">
    <property type="term" value="P:DNA repair"/>
    <property type="evidence" value="ECO:0007669"/>
    <property type="project" value="UniProtKB-KW"/>
</dbReference>
<dbReference type="PANTHER" id="PTHR47642:SF5">
    <property type="entry name" value="ATP-DEPENDENT DNA HELICASE"/>
    <property type="match status" value="1"/>
</dbReference>
<dbReference type="InterPro" id="IPR051055">
    <property type="entry name" value="PIF1_helicase"/>
</dbReference>
<evidence type="ECO:0000313" key="3">
    <source>
        <dbReference type="EMBL" id="VDI24770.1"/>
    </source>
</evidence>